<keyword evidence="1" id="KW-0812">Transmembrane</keyword>
<feature type="transmembrane region" description="Helical" evidence="1">
    <location>
        <begin position="6"/>
        <end position="25"/>
    </location>
</feature>
<dbReference type="RefSeq" id="WP_209530417.1">
    <property type="nucleotide sequence ID" value="NZ_JAEEGA010000012.1"/>
</dbReference>
<dbReference type="EMBL" id="JAEEGA010000012">
    <property type="protein sequence ID" value="MBP1042832.1"/>
    <property type="molecule type" value="Genomic_DNA"/>
</dbReference>
<proteinExistence type="predicted"/>
<comment type="caution">
    <text evidence="2">The sequence shown here is derived from an EMBL/GenBank/DDBJ whole genome shotgun (WGS) entry which is preliminary data.</text>
</comment>
<accession>A0A940P7I6</accession>
<evidence type="ECO:0000256" key="1">
    <source>
        <dbReference type="SAM" id="Phobius"/>
    </source>
</evidence>
<keyword evidence="1" id="KW-0472">Membrane</keyword>
<gene>
    <name evidence="2" type="ORF">I6N95_17585</name>
</gene>
<sequence>MTIIGLSIPEVAALLSILSLLIAAISRFYHKFKTTISAPLIEAMDKLRHEINQLEGYLVTEYETLNNKTEKLAERLRRQECQLEQKGEMTYDDCRLVDKG</sequence>
<name>A0A940P7I6_9ENTE</name>
<keyword evidence="1" id="KW-1133">Transmembrane helix</keyword>
<evidence type="ECO:0000313" key="3">
    <source>
        <dbReference type="Proteomes" id="UP000674938"/>
    </source>
</evidence>
<organism evidence="2 3">
    <name type="scientific">Vagococcus allomyrinae</name>
    <dbReference type="NCBI Taxonomy" id="2794353"/>
    <lineage>
        <taxon>Bacteria</taxon>
        <taxon>Bacillati</taxon>
        <taxon>Bacillota</taxon>
        <taxon>Bacilli</taxon>
        <taxon>Lactobacillales</taxon>
        <taxon>Enterococcaceae</taxon>
        <taxon>Vagococcus</taxon>
    </lineage>
</organism>
<evidence type="ECO:0000313" key="2">
    <source>
        <dbReference type="EMBL" id="MBP1042832.1"/>
    </source>
</evidence>
<protein>
    <submittedName>
        <fullName evidence="2">Uncharacterized protein</fullName>
    </submittedName>
</protein>
<dbReference type="Proteomes" id="UP000674938">
    <property type="component" value="Unassembled WGS sequence"/>
</dbReference>
<dbReference type="AlphaFoldDB" id="A0A940P7I6"/>
<keyword evidence="3" id="KW-1185">Reference proteome</keyword>
<reference evidence="2" key="1">
    <citation type="submission" date="2020-12" db="EMBL/GenBank/DDBJ databases">
        <title>Vagococcus allomyrinae sp. nov. and Enterococcus lavae sp. nov., isolated from the larvae of Allomyrina dichotoma.</title>
        <authorList>
            <person name="Lee S.D."/>
        </authorList>
    </citation>
    <scope>NUCLEOTIDE SEQUENCE</scope>
    <source>
        <strain evidence="2">BWB3-3</strain>
    </source>
</reference>